<evidence type="ECO:0000313" key="3">
    <source>
        <dbReference type="Proteomes" id="UP000007953"/>
    </source>
</evidence>
<dbReference type="InterPro" id="IPR021969">
    <property type="entry name" value="DUF3579"/>
</dbReference>
<dbReference type="eggNOG" id="COG0456">
    <property type="taxonomic scope" value="Bacteria"/>
</dbReference>
<accession>F6FYW5</accession>
<dbReference type="Proteomes" id="UP000007953">
    <property type="component" value="Chromosome"/>
</dbReference>
<proteinExistence type="predicted"/>
<dbReference type="KEGG" id="rsn:RSPO_c00897"/>
<protein>
    <submittedName>
        <fullName evidence="2">PhnO protein</fullName>
    </submittedName>
</protein>
<sequence>MPRMLRPPADRHHKPVHEPATRQAHHPHQRAHPIRTLRNTHGRSRLQISTSLTQSMAANPRQFFIQGVTRDGKTFRPSDWVDRLCGVMAQFRPAGDTGDPRFTYSPYVRPVMSGGIKSVFVDERLREIEPKALDFVLNFAHDNNLQLVEACLLPESAASAKS</sequence>
<dbReference type="Pfam" id="PF12112">
    <property type="entry name" value="DUF3579"/>
    <property type="match status" value="1"/>
</dbReference>
<dbReference type="HOGENOM" id="CLU_1634010_0_0_4"/>
<name>F6FYW5_RALS8</name>
<dbReference type="AlphaFoldDB" id="F6FYW5"/>
<dbReference type="EMBL" id="CP002819">
    <property type="protein sequence ID" value="AEG68198.1"/>
    <property type="molecule type" value="Genomic_DNA"/>
</dbReference>
<dbReference type="Gene3D" id="3.30.70.2340">
    <property type="entry name" value="Uncharacterised protein PF12112 family, DUF3579"/>
    <property type="match status" value="1"/>
</dbReference>
<evidence type="ECO:0000256" key="1">
    <source>
        <dbReference type="SAM" id="MobiDB-lite"/>
    </source>
</evidence>
<reference evidence="2 3" key="1">
    <citation type="journal article" date="2011" name="J. Bacteriol.">
        <title>Complete genome sequence of the plant pathogen Ralstonia solanacearum strain Po82.</title>
        <authorList>
            <person name="Xu J."/>
            <person name="Zheng H.J."/>
            <person name="Liu L."/>
            <person name="Pan Z.C."/>
            <person name="Prior P."/>
            <person name="Tang B."/>
            <person name="Xu J.S."/>
            <person name="Zhang H."/>
            <person name="Tian Q."/>
            <person name="Zhang L.Q."/>
            <person name="Feng J."/>
        </authorList>
    </citation>
    <scope>NUCLEOTIDE SEQUENCE [LARGE SCALE GENOMIC DNA]</scope>
    <source>
        <strain evidence="2 3">Po82</strain>
    </source>
</reference>
<dbReference type="PATRIC" id="fig|1031711.3.peg.878"/>
<gene>
    <name evidence="2" type="ordered locus">RSPO_c00897</name>
</gene>
<organism evidence="2 3">
    <name type="scientific">Ralstonia solanacearum (strain Po82)</name>
    <dbReference type="NCBI Taxonomy" id="1031711"/>
    <lineage>
        <taxon>Bacteria</taxon>
        <taxon>Pseudomonadati</taxon>
        <taxon>Pseudomonadota</taxon>
        <taxon>Betaproteobacteria</taxon>
        <taxon>Burkholderiales</taxon>
        <taxon>Burkholderiaceae</taxon>
        <taxon>Ralstonia</taxon>
        <taxon>Ralstonia solanacearum species complex</taxon>
    </lineage>
</organism>
<evidence type="ECO:0000313" key="2">
    <source>
        <dbReference type="EMBL" id="AEG68198.1"/>
    </source>
</evidence>
<feature type="region of interest" description="Disordered" evidence="1">
    <location>
        <begin position="1"/>
        <end position="41"/>
    </location>
</feature>
<feature type="compositionally biased region" description="Basic residues" evidence="1">
    <location>
        <begin position="23"/>
        <end position="41"/>
    </location>
</feature>